<reference evidence="4 5" key="1">
    <citation type="submission" date="2016-03" db="EMBL/GenBank/DDBJ databases">
        <title>Spore heat resistance.</title>
        <authorList>
            <person name="Boekhorst J."/>
            <person name="Berendsen E.M."/>
            <person name="Wells-Bennik M.H."/>
            <person name="Kuipers O.P."/>
        </authorList>
    </citation>
    <scope>NUCLEOTIDE SEQUENCE [LARGE SCALE GENOMIC DNA]</scope>
    <source>
        <strain evidence="4 5">GS8</strain>
    </source>
</reference>
<comment type="caution">
    <text evidence="4">The sequence shown here is derived from an EMBL/GenBank/DDBJ whole genome shotgun (WGS) entry which is preliminary data.</text>
</comment>
<dbReference type="Gene3D" id="3.40.605.10">
    <property type="entry name" value="Aldehyde Dehydrogenase, Chain A, domain 1"/>
    <property type="match status" value="1"/>
</dbReference>
<organism evidence="4 5">
    <name type="scientific">Geobacillus stearothermophilus</name>
    <name type="common">Bacillus stearothermophilus</name>
    <dbReference type="NCBI Taxonomy" id="1422"/>
    <lineage>
        <taxon>Bacteria</taxon>
        <taxon>Bacillati</taxon>
        <taxon>Bacillota</taxon>
        <taxon>Bacilli</taxon>
        <taxon>Bacillales</taxon>
        <taxon>Anoxybacillaceae</taxon>
        <taxon>Geobacillus</taxon>
    </lineage>
</organism>
<evidence type="ECO:0000313" key="5">
    <source>
        <dbReference type="Proteomes" id="UP000773850"/>
    </source>
</evidence>
<dbReference type="Proteomes" id="UP000773850">
    <property type="component" value="Unassembled WGS sequence"/>
</dbReference>
<dbReference type="Pfam" id="PF00171">
    <property type="entry name" value="Aldedh"/>
    <property type="match status" value="1"/>
</dbReference>
<sequence length="221" mass="24400">MSIAVQKQKLYINGKWREAKSYTELKSPYSRETIAEIPVATEQEVDEAIAAAYAARQTMAAMPAHERAAILERVGEQLKARQEEAARLIALEAAKPITTAKGEVARTIQTYKFAAEEAKRIHGETLPLDAAPGGEHRIALTVREPIGVIGAITPFNFPMNLVAHKLGPAIASGNTVVLKPASQTPLSAYFILIRREDSHFNEAKRSKWEMNRLNYILLKIG</sequence>
<evidence type="ECO:0000259" key="3">
    <source>
        <dbReference type="Pfam" id="PF00171"/>
    </source>
</evidence>
<dbReference type="InterPro" id="IPR016161">
    <property type="entry name" value="Ald_DH/histidinol_DH"/>
</dbReference>
<feature type="domain" description="Aldehyde dehydrogenase" evidence="3">
    <location>
        <begin position="16"/>
        <end position="191"/>
    </location>
</feature>
<name>A0ABQ7HHX0_GEOSE</name>
<evidence type="ECO:0000256" key="1">
    <source>
        <dbReference type="ARBA" id="ARBA00009986"/>
    </source>
</evidence>
<proteinExistence type="inferred from homology"/>
<accession>A0ABQ7HHX0</accession>
<comment type="similarity">
    <text evidence="1">Belongs to the aldehyde dehydrogenase family.</text>
</comment>
<keyword evidence="2" id="KW-0560">Oxidoreductase</keyword>
<dbReference type="InterPro" id="IPR051020">
    <property type="entry name" value="ALDH-related_metabolic_enz"/>
</dbReference>
<protein>
    <submittedName>
        <fullName evidence="4">Aldehyde dehydrogenase</fullName>
    </submittedName>
</protein>
<evidence type="ECO:0000313" key="4">
    <source>
        <dbReference type="EMBL" id="KAF6511775.1"/>
    </source>
</evidence>
<keyword evidence="5" id="KW-1185">Reference proteome</keyword>
<dbReference type="InterPro" id="IPR015590">
    <property type="entry name" value="Aldehyde_DH_dom"/>
</dbReference>
<dbReference type="PANTHER" id="PTHR42991">
    <property type="entry name" value="ALDEHYDE DEHYDROGENASE"/>
    <property type="match status" value="1"/>
</dbReference>
<dbReference type="PANTHER" id="PTHR42991:SF1">
    <property type="entry name" value="ALDEHYDE DEHYDROGENASE"/>
    <property type="match status" value="1"/>
</dbReference>
<gene>
    <name evidence="4" type="ORF">GS8_1351</name>
</gene>
<dbReference type="InterPro" id="IPR016162">
    <property type="entry name" value="Ald_DH_N"/>
</dbReference>
<dbReference type="SUPFAM" id="SSF53720">
    <property type="entry name" value="ALDH-like"/>
    <property type="match status" value="1"/>
</dbReference>
<dbReference type="EMBL" id="LUCS01000018">
    <property type="protein sequence ID" value="KAF6511775.1"/>
    <property type="molecule type" value="Genomic_DNA"/>
</dbReference>
<evidence type="ECO:0000256" key="2">
    <source>
        <dbReference type="ARBA" id="ARBA00023002"/>
    </source>
</evidence>